<dbReference type="InterPro" id="IPR011048">
    <property type="entry name" value="Haem_d1_sf"/>
</dbReference>
<protein>
    <recommendedName>
        <fullName evidence="3">YncE family protein</fullName>
    </recommendedName>
</protein>
<evidence type="ECO:0000313" key="2">
    <source>
        <dbReference type="Proteomes" id="UP000178953"/>
    </source>
</evidence>
<dbReference type="AlphaFoldDB" id="A0A1E8Q5E4"/>
<keyword evidence="2" id="KW-1185">Reference proteome</keyword>
<gene>
    <name evidence="1" type="ORF">BEL07_10685</name>
</gene>
<dbReference type="SUPFAM" id="SSF51004">
    <property type="entry name" value="C-terminal (heme d1) domain of cytochrome cd1-nitrite reductase"/>
    <property type="match status" value="1"/>
</dbReference>
<dbReference type="Gene3D" id="2.130.10.10">
    <property type="entry name" value="YVTN repeat-like/Quinoprotein amine dehydrogenase"/>
    <property type="match status" value="1"/>
</dbReference>
<dbReference type="Proteomes" id="UP000178953">
    <property type="component" value="Unassembled WGS sequence"/>
</dbReference>
<dbReference type="InterPro" id="IPR015943">
    <property type="entry name" value="WD40/YVTN_repeat-like_dom_sf"/>
</dbReference>
<comment type="caution">
    <text evidence="1">The sequence shown here is derived from an EMBL/GenBank/DDBJ whole genome shotgun (WGS) entry which is preliminary data.</text>
</comment>
<proteinExistence type="predicted"/>
<evidence type="ECO:0008006" key="3">
    <source>
        <dbReference type="Google" id="ProtNLM"/>
    </source>
</evidence>
<organism evidence="1 2">
    <name type="scientific">Mycolicibacterium grossiae</name>
    <dbReference type="NCBI Taxonomy" id="1552759"/>
    <lineage>
        <taxon>Bacteria</taxon>
        <taxon>Bacillati</taxon>
        <taxon>Actinomycetota</taxon>
        <taxon>Actinomycetes</taxon>
        <taxon>Mycobacteriales</taxon>
        <taxon>Mycobacteriaceae</taxon>
        <taxon>Mycolicibacterium</taxon>
    </lineage>
</organism>
<evidence type="ECO:0000313" key="1">
    <source>
        <dbReference type="EMBL" id="OFJ53828.1"/>
    </source>
</evidence>
<name>A0A1E8Q5E4_9MYCO</name>
<reference evidence="1 2" key="1">
    <citation type="submission" date="2016-09" db="EMBL/GenBank/DDBJ databases">
        <title>genome sequence of Mycobacterium sp. 739 SCH.</title>
        <authorList>
            <person name="Greninger A.L."/>
            <person name="Qin X."/>
            <person name="Jerome K."/>
            <person name="Vora S."/>
            <person name="Quinn K."/>
        </authorList>
    </citation>
    <scope>NUCLEOTIDE SEQUENCE [LARGE SCALE GENOMIC DNA]</scope>
    <source>
        <strain evidence="1 2">SCH</strain>
    </source>
</reference>
<dbReference type="EMBL" id="MCHX01000020">
    <property type="protein sequence ID" value="OFJ53828.1"/>
    <property type="molecule type" value="Genomic_DNA"/>
</dbReference>
<sequence>MGNVVYDGFLDQMVVAVQGRNELAVVDPDAYTVTERIPTPGCDHPHGQALDNAEQVTFVGCESNATVVTVGLVNRAVVDRRKVGEAPDVLVNDATAHRVYVAAESGWVNVFDYDRGHRDGAHRKSPAVLAEIPHL</sequence>
<accession>A0A1E8Q5E4</accession>